<keyword evidence="3" id="KW-1185">Reference proteome</keyword>
<dbReference type="Proteomes" id="UP001207742">
    <property type="component" value="Unassembled WGS sequence"/>
</dbReference>
<evidence type="ECO:0000256" key="1">
    <source>
        <dbReference type="SAM" id="SignalP"/>
    </source>
</evidence>
<sequence length="154" mass="16934">MRITTLLMAAMVAIAGVGLVGCNNKKDEPKPDTYISFKLGNDKYISNETQAYMSDTVIARKKTLVIDGVTNNFKHHMELMVTFPEAPAAGTFDKNIEMSLMHIEKLEPGYTGSNIQVKITSINSKYAEGTFSGKLTSGETEKPLTDGTFKVNIY</sequence>
<evidence type="ECO:0000313" key="3">
    <source>
        <dbReference type="Proteomes" id="UP001207742"/>
    </source>
</evidence>
<evidence type="ECO:0008006" key="4">
    <source>
        <dbReference type="Google" id="ProtNLM"/>
    </source>
</evidence>
<dbReference type="RefSeq" id="WP_264734348.1">
    <property type="nucleotide sequence ID" value="NZ_JAPDNR010000001.1"/>
</dbReference>
<gene>
    <name evidence="2" type="ORF">OL497_26830</name>
</gene>
<feature type="chain" id="PRO_5045681783" description="Lipoprotein" evidence="1">
    <location>
        <begin position="16"/>
        <end position="154"/>
    </location>
</feature>
<dbReference type="EMBL" id="JAPDNS010000002">
    <property type="protein sequence ID" value="MCW3487541.1"/>
    <property type="molecule type" value="Genomic_DNA"/>
</dbReference>
<dbReference type="PROSITE" id="PS51257">
    <property type="entry name" value="PROKAR_LIPOPROTEIN"/>
    <property type="match status" value="1"/>
</dbReference>
<feature type="signal peptide" evidence="1">
    <location>
        <begin position="1"/>
        <end position="15"/>
    </location>
</feature>
<proteinExistence type="predicted"/>
<accession>A0ABT3IUA4</accession>
<comment type="caution">
    <text evidence="2">The sequence shown here is derived from an EMBL/GenBank/DDBJ whole genome shotgun (WGS) entry which is preliminary data.</text>
</comment>
<organism evidence="2 3">
    <name type="scientific">Chitinophaga nivalis</name>
    <dbReference type="NCBI Taxonomy" id="2991709"/>
    <lineage>
        <taxon>Bacteria</taxon>
        <taxon>Pseudomonadati</taxon>
        <taxon>Bacteroidota</taxon>
        <taxon>Chitinophagia</taxon>
        <taxon>Chitinophagales</taxon>
        <taxon>Chitinophagaceae</taxon>
        <taxon>Chitinophaga</taxon>
    </lineage>
</organism>
<name>A0ABT3IUA4_9BACT</name>
<protein>
    <recommendedName>
        <fullName evidence="4">Lipoprotein</fullName>
    </recommendedName>
</protein>
<reference evidence="2 3" key="1">
    <citation type="submission" date="2022-10" db="EMBL/GenBank/DDBJ databases">
        <title>Chitinophaga nivalis PC15 sp. nov., isolated from Pyeongchang county, South Korea.</title>
        <authorList>
            <person name="Trinh H.N."/>
        </authorList>
    </citation>
    <scope>NUCLEOTIDE SEQUENCE [LARGE SCALE GENOMIC DNA]</scope>
    <source>
        <strain evidence="2 3">PC14</strain>
    </source>
</reference>
<evidence type="ECO:0000313" key="2">
    <source>
        <dbReference type="EMBL" id="MCW3487541.1"/>
    </source>
</evidence>
<keyword evidence="1" id="KW-0732">Signal</keyword>